<comment type="pathway">
    <text evidence="2 9">Glycan metabolism; pectin degradation; 2-dehydro-3-deoxy-D-gluconate from pectin: step 1/5.</text>
</comment>
<dbReference type="InterPro" id="IPR011050">
    <property type="entry name" value="Pectin_lyase_fold/virulence"/>
</dbReference>
<evidence type="ECO:0000256" key="7">
    <source>
        <dbReference type="ARBA" id="ARBA00023085"/>
    </source>
</evidence>
<evidence type="ECO:0000313" key="11">
    <source>
        <dbReference type="EMBL" id="OAY38687.1"/>
    </source>
</evidence>
<feature type="chain" id="PRO_5011812208" description="Pectinesterase" evidence="9">
    <location>
        <begin position="26"/>
        <end position="346"/>
    </location>
</feature>
<dbReference type="InterPro" id="IPR012334">
    <property type="entry name" value="Pectin_lyas_fold"/>
</dbReference>
<dbReference type="AlphaFoldDB" id="A0A2C9V465"/>
<dbReference type="Gene3D" id="2.160.20.10">
    <property type="entry name" value="Single-stranded right-handed beta-helix, Pectin lyase-like"/>
    <property type="match status" value="1"/>
</dbReference>
<sequence length="346" mass="38448">MASLQIQLVASLIFLLILLSWTVQGQPKTTFDLVVAKDGNGNYSTIMDAIAAAPKHSARKFIIKIEKGIYTENVLVEDDKTNIIFIGDGIDKTIISGSRSAGGGYKTYKTATLGIRGDGFMAMDITIENTAGAANKQAVALRSSAQSVFYRCKFSGYQDTLYTNQKKQFYRQCEIYGTIDFIFGDATVVLQNCAIYARLPPKGESNTITITAQGRNKSTENSGIVIQNCTITAADDLKRSGSSLIKSYLGRPWKEYSTTIVMQSFIDNIIDPAGWLEWENNKTNLATIFYAEYENRGPGAATNRRVKWTSYHKINRREAMKFTVRNFISGNAWLPSLGIPFFLDLM</sequence>
<evidence type="ECO:0000256" key="2">
    <source>
        <dbReference type="ARBA" id="ARBA00005184"/>
    </source>
</evidence>
<evidence type="ECO:0000256" key="5">
    <source>
        <dbReference type="ARBA" id="ARBA00022512"/>
    </source>
</evidence>
<dbReference type="PROSITE" id="PS00503">
    <property type="entry name" value="PECTINESTERASE_2"/>
    <property type="match status" value="1"/>
</dbReference>
<dbReference type="EC" id="3.1.1.11" evidence="9"/>
<evidence type="ECO:0000256" key="3">
    <source>
        <dbReference type="ARBA" id="ARBA00006027"/>
    </source>
</evidence>
<comment type="catalytic activity">
    <reaction evidence="9">
        <text>[(1-&gt;4)-alpha-D-galacturonosyl methyl ester](n) + n H2O = [(1-&gt;4)-alpha-D-galacturonosyl](n) + n methanol + n H(+)</text>
        <dbReference type="Rhea" id="RHEA:22380"/>
        <dbReference type="Rhea" id="RHEA-COMP:14570"/>
        <dbReference type="Rhea" id="RHEA-COMP:14573"/>
        <dbReference type="ChEBI" id="CHEBI:15377"/>
        <dbReference type="ChEBI" id="CHEBI:15378"/>
        <dbReference type="ChEBI" id="CHEBI:17790"/>
        <dbReference type="ChEBI" id="CHEBI:140522"/>
        <dbReference type="ChEBI" id="CHEBI:140523"/>
        <dbReference type="EC" id="3.1.1.11"/>
    </reaction>
</comment>
<dbReference type="OrthoDB" id="851425at2759"/>
<dbReference type="Proteomes" id="UP000091857">
    <property type="component" value="Chromosome 10"/>
</dbReference>
<reference evidence="12" key="1">
    <citation type="journal article" date="2016" name="Nat. Biotechnol.">
        <title>Sequencing wild and cultivated cassava and related species reveals extensive interspecific hybridization and genetic diversity.</title>
        <authorList>
            <person name="Bredeson J.V."/>
            <person name="Lyons J.B."/>
            <person name="Prochnik S.E."/>
            <person name="Wu G.A."/>
            <person name="Ha C.M."/>
            <person name="Edsinger-Gonzales E."/>
            <person name="Grimwood J."/>
            <person name="Schmutz J."/>
            <person name="Rabbi I.Y."/>
            <person name="Egesi C."/>
            <person name="Nauluvula P."/>
            <person name="Lebot V."/>
            <person name="Ndunguru J."/>
            <person name="Mkamilo G."/>
            <person name="Bart R.S."/>
            <person name="Setter T.L."/>
            <person name="Gleadow R.M."/>
            <person name="Kulakow P."/>
            <person name="Ferguson M.E."/>
            <person name="Rounsley S."/>
            <person name="Rokhsar D.S."/>
        </authorList>
    </citation>
    <scope>NUCLEOTIDE SEQUENCE [LARGE SCALE GENOMIC DNA]</scope>
    <source>
        <strain evidence="12">cv. AM560-2</strain>
    </source>
</reference>
<evidence type="ECO:0000256" key="8">
    <source>
        <dbReference type="PROSITE-ProRule" id="PRU10040"/>
    </source>
</evidence>
<dbReference type="GO" id="GO:0030599">
    <property type="term" value="F:pectinesterase activity"/>
    <property type="evidence" value="ECO:0000318"/>
    <property type="project" value="GO_Central"/>
</dbReference>
<comment type="similarity">
    <text evidence="3">In the N-terminal section; belongs to the PMEI family.</text>
</comment>
<keyword evidence="9" id="KW-0732">Signal</keyword>
<evidence type="ECO:0000256" key="4">
    <source>
        <dbReference type="ARBA" id="ARBA00007786"/>
    </source>
</evidence>
<gene>
    <name evidence="11" type="ORF">MANES_10G035500v8</name>
</gene>
<organism evidence="11 12">
    <name type="scientific">Manihot esculenta</name>
    <name type="common">Cassava</name>
    <name type="synonym">Jatropha manihot</name>
    <dbReference type="NCBI Taxonomy" id="3983"/>
    <lineage>
        <taxon>Eukaryota</taxon>
        <taxon>Viridiplantae</taxon>
        <taxon>Streptophyta</taxon>
        <taxon>Embryophyta</taxon>
        <taxon>Tracheophyta</taxon>
        <taxon>Spermatophyta</taxon>
        <taxon>Magnoliopsida</taxon>
        <taxon>eudicotyledons</taxon>
        <taxon>Gunneridae</taxon>
        <taxon>Pentapetalae</taxon>
        <taxon>rosids</taxon>
        <taxon>fabids</taxon>
        <taxon>Malpighiales</taxon>
        <taxon>Euphorbiaceae</taxon>
        <taxon>Crotonoideae</taxon>
        <taxon>Manihoteae</taxon>
        <taxon>Manihot</taxon>
    </lineage>
</organism>
<dbReference type="SUPFAM" id="SSF51126">
    <property type="entry name" value="Pectin lyase-like"/>
    <property type="match status" value="1"/>
</dbReference>
<keyword evidence="7 9" id="KW-0063">Aspartyl esterase</keyword>
<dbReference type="Gramene" id="Manes.10G035500.1.v8.1">
    <property type="protein sequence ID" value="Manes.10G035500.1.v8.1.CDS"/>
    <property type="gene ID" value="Manes.10G035500.v8.1"/>
</dbReference>
<dbReference type="STRING" id="3983.A0A2C9V465"/>
<comment type="similarity">
    <text evidence="4">In the C-terminal section; belongs to the pectinesterase family.</text>
</comment>
<feature type="active site" evidence="8">
    <location>
        <position position="180"/>
    </location>
</feature>
<comment type="subcellular location">
    <subcellularLocation>
        <location evidence="1">Secreted</location>
        <location evidence="1">Cell wall</location>
    </subcellularLocation>
</comment>
<dbReference type="Pfam" id="PF01095">
    <property type="entry name" value="Pectinesterase"/>
    <property type="match status" value="1"/>
</dbReference>
<dbReference type="InterPro" id="IPR033131">
    <property type="entry name" value="Pectinesterase_Asp_AS"/>
</dbReference>
<dbReference type="UniPathway" id="UPA00545">
    <property type="reaction ID" value="UER00823"/>
</dbReference>
<name>A0A2C9V465_MANES</name>
<evidence type="ECO:0000256" key="6">
    <source>
        <dbReference type="ARBA" id="ARBA00022801"/>
    </source>
</evidence>
<feature type="domain" description="Pectinesterase catalytic" evidence="10">
    <location>
        <begin position="32"/>
        <end position="331"/>
    </location>
</feature>
<dbReference type="GO" id="GO:0046910">
    <property type="term" value="F:pectinesterase inhibitor activity"/>
    <property type="evidence" value="ECO:0000318"/>
    <property type="project" value="GO_Central"/>
</dbReference>
<keyword evidence="6 9" id="KW-0378">Hydrolase</keyword>
<dbReference type="FunFam" id="2.160.20.10:FF:000001">
    <property type="entry name" value="Pectinesterase"/>
    <property type="match status" value="1"/>
</dbReference>
<keyword evidence="12" id="KW-1185">Reference proteome</keyword>
<evidence type="ECO:0000256" key="9">
    <source>
        <dbReference type="RuleBase" id="RU000589"/>
    </source>
</evidence>
<dbReference type="GO" id="GO:0045490">
    <property type="term" value="P:pectin catabolic process"/>
    <property type="evidence" value="ECO:0007669"/>
    <property type="project" value="UniProtKB-UniRule"/>
</dbReference>
<dbReference type="InterPro" id="IPR000070">
    <property type="entry name" value="Pectinesterase_cat"/>
</dbReference>
<feature type="signal peptide" evidence="9">
    <location>
        <begin position="1"/>
        <end position="25"/>
    </location>
</feature>
<comment type="caution">
    <text evidence="11">The sequence shown here is derived from an EMBL/GenBank/DDBJ whole genome shotgun (WGS) entry which is preliminary data.</text>
</comment>
<dbReference type="PANTHER" id="PTHR31707">
    <property type="entry name" value="PECTINESTERASE"/>
    <property type="match status" value="1"/>
</dbReference>
<evidence type="ECO:0000256" key="1">
    <source>
        <dbReference type="ARBA" id="ARBA00004191"/>
    </source>
</evidence>
<accession>A0A2C9V465</accession>
<dbReference type="EMBL" id="CM004396">
    <property type="protein sequence ID" value="OAY38687.1"/>
    <property type="molecule type" value="Genomic_DNA"/>
</dbReference>
<proteinExistence type="inferred from homology"/>
<keyword evidence="5" id="KW-0964">Secreted</keyword>
<dbReference type="GO" id="GO:0042545">
    <property type="term" value="P:cell wall modification"/>
    <property type="evidence" value="ECO:0007669"/>
    <property type="project" value="UniProtKB-UniRule"/>
</dbReference>
<keyword evidence="5" id="KW-0134">Cell wall</keyword>
<evidence type="ECO:0000259" key="10">
    <source>
        <dbReference type="Pfam" id="PF01095"/>
    </source>
</evidence>
<protein>
    <recommendedName>
        <fullName evidence="9">Pectinesterase</fullName>
        <ecNumber evidence="9">3.1.1.11</ecNumber>
    </recommendedName>
</protein>
<evidence type="ECO:0000313" key="12">
    <source>
        <dbReference type="Proteomes" id="UP000091857"/>
    </source>
</evidence>